<evidence type="ECO:0000313" key="5">
    <source>
        <dbReference type="Proteomes" id="UP000305198"/>
    </source>
</evidence>
<dbReference type="RefSeq" id="WP_136868872.1">
    <property type="nucleotide sequence ID" value="NZ_SWAV01000001.1"/>
</dbReference>
<dbReference type="Pfam" id="PF19878">
    <property type="entry name" value="DUF6351"/>
    <property type="match status" value="1"/>
</dbReference>
<evidence type="ECO:0000259" key="3">
    <source>
        <dbReference type="Pfam" id="PF19878"/>
    </source>
</evidence>
<evidence type="ECO:0000313" key="4">
    <source>
        <dbReference type="EMBL" id="TKA93504.1"/>
    </source>
</evidence>
<accession>A0A4U0YU44</accession>
<feature type="chain" id="PRO_5020752492" description="DUF6351 domain-containing protein" evidence="2">
    <location>
        <begin position="20"/>
        <end position="796"/>
    </location>
</feature>
<reference evidence="4 5" key="1">
    <citation type="submission" date="2019-04" db="EMBL/GenBank/DDBJ databases">
        <title>Crypto-aerobic microbial life in anoxic (sulfidic) marine sediments.</title>
        <authorList>
            <person name="Bhattacharya S."/>
            <person name="Roy C."/>
            <person name="Mondal N."/>
            <person name="Sarkar J."/>
            <person name="Mandal S."/>
            <person name="Rameez M.J."/>
            <person name="Ghosh W."/>
        </authorList>
    </citation>
    <scope>NUCLEOTIDE SEQUENCE [LARGE SCALE GENOMIC DNA]</scope>
    <source>
        <strain evidence="4 5">SBBB</strain>
    </source>
</reference>
<feature type="signal peptide" evidence="2">
    <location>
        <begin position="1"/>
        <end position="19"/>
    </location>
</feature>
<organism evidence="4 5">
    <name type="scientific">Halopseudomonas bauzanensis</name>
    <dbReference type="NCBI Taxonomy" id="653930"/>
    <lineage>
        <taxon>Bacteria</taxon>
        <taxon>Pseudomonadati</taxon>
        <taxon>Pseudomonadota</taxon>
        <taxon>Gammaproteobacteria</taxon>
        <taxon>Pseudomonadales</taxon>
        <taxon>Pseudomonadaceae</taxon>
        <taxon>Halopseudomonas</taxon>
    </lineage>
</organism>
<keyword evidence="2" id="KW-0732">Signal</keyword>
<dbReference type="InterPro" id="IPR045556">
    <property type="entry name" value="DUF6351"/>
</dbReference>
<comment type="caution">
    <text evidence="4">The sequence shown here is derived from an EMBL/GenBank/DDBJ whole genome shotgun (WGS) entry which is preliminary data.</text>
</comment>
<dbReference type="AlphaFoldDB" id="A0A4U0YU44"/>
<name>A0A4U0YU44_9GAMM</name>
<dbReference type="InterPro" id="IPR029058">
    <property type="entry name" value="AB_hydrolase_fold"/>
</dbReference>
<dbReference type="Proteomes" id="UP000305198">
    <property type="component" value="Unassembled WGS sequence"/>
</dbReference>
<dbReference type="PROSITE" id="PS51257">
    <property type="entry name" value="PROKAR_LIPOPROTEIN"/>
    <property type="match status" value="1"/>
</dbReference>
<protein>
    <recommendedName>
        <fullName evidence="3">DUF6351 domain-containing protein</fullName>
    </recommendedName>
</protein>
<feature type="domain" description="DUF6351" evidence="3">
    <location>
        <begin position="41"/>
        <end position="793"/>
    </location>
</feature>
<proteinExistence type="predicted"/>
<evidence type="ECO:0000256" key="2">
    <source>
        <dbReference type="SAM" id="SignalP"/>
    </source>
</evidence>
<feature type="region of interest" description="Disordered" evidence="1">
    <location>
        <begin position="550"/>
        <end position="575"/>
    </location>
</feature>
<dbReference type="SUPFAM" id="SSF53474">
    <property type="entry name" value="alpha/beta-Hydrolases"/>
    <property type="match status" value="1"/>
</dbReference>
<evidence type="ECO:0000256" key="1">
    <source>
        <dbReference type="SAM" id="MobiDB-lite"/>
    </source>
</evidence>
<sequence length="796" mass="86996">MKPAKFYWLPGAASLLAIALTGCLSSGGSSSRSDNAPDLELSVLSSAADQVSGGSVLVTLEGDAAQIDEELDQLEFWINDQEVQPARLSRRNDRLEILLEGLAQGENQLELHHAKHGPLHDLTLTNHPITGPIFSGPQQYPFVCTSVSELGRQPLVDTEGDAGFPVYDDNGTQIGLSKDCSIEPYVVFLYRTNATNPTYRPLPADGSRPADMATTTLTDGRVVDFIVRQERGTINRFLYSFATLATLGDAADAAATDKWNGRLLFHFEGGVAIGHTQGRVSGRALAPEVLGKGYAVIYSSGTRTNAHYNLQVGGETALMVKEHFIKRFGTPDYTVAIGGSGGGIQQYVYSQNHPDLLDAGVPQYSYPDMVTQTIHIGDCELLEYYMDATDRNNPFWRTTANRSLLVGLNSTDAYPDPFAGAKNMLGYSTAPGMTECIPAWRGLTPLVMNPHYGQATNQGQMQPPGVMNDVQWTHYDDLRNIYGVDDNGNPRTLFDNVGVQYGLKALNDGDITPAEFLKLNSQIGGWKHPNEMVQEGFPFIGTEADVLEDPSRFDPWSSRNMRLSPDGNSPAPRTEGDLQAINAAYESGMVFDGQLNMPVIDWRHYLEEVLDMHNSHQSFSARQRIRNRMGNSDSQVIWFTDARPTDLSDPDEPQPREDFDQTWMALDVLHEWLMNIRANPEDGIAGNKPVAAVDSCFETNGDLKAAGQDVWDGILDNSPAGACTNQFPTYTTSRMIAGGPIEGSIFKCALKPVSTALTDGTYGSWNPTTEQVAELNAIFPQGVCDYAQPDQGRPGS</sequence>
<gene>
    <name evidence="4" type="ORF">FA869_04920</name>
</gene>
<dbReference type="EMBL" id="SWAV01000001">
    <property type="protein sequence ID" value="TKA93504.1"/>
    <property type="molecule type" value="Genomic_DNA"/>
</dbReference>